<sequence>MIFIKKRVYWLPNIHFLKLKTVIAFLLMFYSTSSIAQETMVTGIISDSLTNENLPGVSIKVKNTNIGTVSDANGKYAIAVSNEGTLVISYLGYKTIELPVNGSTLNVRLQSQGFELEDVVVVGTRIKKSDLTGAIGNISSKQLQEVPTTDLTTAMQGKVPGLYIARSNASPGEDVTIKVRGTNSISYGTNPVYVIDGIVAEEGIRMINPDDIASIDVLKDASSTALYGSKASNGVIVITTKKGQQGEGKISYSGFTTFSNYQNRLKMLDARQLYDLRIDAYANAYLDENPGADRQSYIDNFLTKTDISGAIFSPEELYNGQHNITNNWLDEITRAGLEQNHSLNFSGADDKSNYFLGFSYSSNKGVLDISKYDRISGRFNYERQIKPWLKVGTNTSVSRGNKNRLDGNAYSTALTANPLQNIDTDRLYMEFQGVPQMGNYNPILTKQLRSQEIHNRVLTTNYVEAKPIENLNIRTSISADIYNKQDNSYIPSSIGQSMRDSYNGKGWSWRGITEYWQWDNSISYEKNFGKNRLFGLLSTSMSKTRSNSIDMNGYNFPTDILGYKGMGLASNRDMNTINSDYVTNTLASVIARINYSYDGRYLLTATVRRDGSSKFGNDNKWGTFPSFSAAWNMNQESFLKDVNWLDQLKLRAGFGLLGNQNIPNYAYMTIYQPAYSNGIVGFTPEDSRYGNPDLRWEKQKQYNIGFDASLLNNRLSFTGDVFYMRNTDLLMRMALWPSFGYNYQIANVGELENKGIEFSLNALVVDTRDFKWRISGNIAHDKNTIKKLANGVDVLWNGGNIMSRDGNLFVGQSLNSFYTFQAEKIAQESDMNRINGMTFYNGYIVKPGDILPRDLDGDGKITPENDMAIVGKSDPKFYGGFTTNFAYKNFSLNAVFTYSYGAKKFNGQYDMLMDGTGSFGPASIDQLDRWTPENTNTDVPRAYRGNKFNRFGYGATDWAMLDASFIRLSALNLTYNFPSKKINPILSNLSIYASGNNLFLITPYKGYDPEAGEGYPLTKSFTLGVNLSF</sequence>
<evidence type="ECO:0000313" key="14">
    <source>
        <dbReference type="Proteomes" id="UP000199421"/>
    </source>
</evidence>
<feature type="signal peptide" evidence="10">
    <location>
        <begin position="1"/>
        <end position="36"/>
    </location>
</feature>
<dbReference type="EMBL" id="FOAF01000002">
    <property type="protein sequence ID" value="SEL43648.1"/>
    <property type="molecule type" value="Genomic_DNA"/>
</dbReference>
<dbReference type="InterPro" id="IPR012910">
    <property type="entry name" value="Plug_dom"/>
</dbReference>
<organism evidence="13 14">
    <name type="scientific">Olivibacter domesticus</name>
    <name type="common">Pseudosphingobacterium domesticum</name>
    <dbReference type="NCBI Taxonomy" id="407022"/>
    <lineage>
        <taxon>Bacteria</taxon>
        <taxon>Pseudomonadati</taxon>
        <taxon>Bacteroidota</taxon>
        <taxon>Sphingobacteriia</taxon>
        <taxon>Sphingobacteriales</taxon>
        <taxon>Sphingobacteriaceae</taxon>
        <taxon>Olivibacter</taxon>
    </lineage>
</organism>
<dbReference type="SUPFAM" id="SSF49464">
    <property type="entry name" value="Carboxypeptidase regulatory domain-like"/>
    <property type="match status" value="1"/>
</dbReference>
<evidence type="ECO:0000256" key="5">
    <source>
        <dbReference type="ARBA" id="ARBA00023077"/>
    </source>
</evidence>
<dbReference type="GO" id="GO:0009279">
    <property type="term" value="C:cell outer membrane"/>
    <property type="evidence" value="ECO:0007669"/>
    <property type="project" value="UniProtKB-SubCell"/>
</dbReference>
<evidence type="ECO:0000256" key="3">
    <source>
        <dbReference type="ARBA" id="ARBA00022452"/>
    </source>
</evidence>
<dbReference type="Proteomes" id="UP000199421">
    <property type="component" value="Unassembled WGS sequence"/>
</dbReference>
<feature type="domain" description="TonB-dependent receptor-like beta-barrel" evidence="11">
    <location>
        <begin position="400"/>
        <end position="998"/>
    </location>
</feature>
<evidence type="ECO:0000313" key="13">
    <source>
        <dbReference type="EMBL" id="SEL43648.1"/>
    </source>
</evidence>
<comment type="subcellular location">
    <subcellularLocation>
        <location evidence="1 8">Cell outer membrane</location>
        <topology evidence="1 8">Multi-pass membrane protein</topology>
    </subcellularLocation>
</comment>
<feature type="domain" description="TonB-dependent receptor plug" evidence="12">
    <location>
        <begin position="128"/>
        <end position="235"/>
    </location>
</feature>
<dbReference type="Gene3D" id="2.170.130.10">
    <property type="entry name" value="TonB-dependent receptor, plug domain"/>
    <property type="match status" value="1"/>
</dbReference>
<dbReference type="InterPro" id="IPR008969">
    <property type="entry name" value="CarboxyPept-like_regulatory"/>
</dbReference>
<proteinExistence type="inferred from homology"/>
<dbReference type="Pfam" id="PF07715">
    <property type="entry name" value="Plug"/>
    <property type="match status" value="1"/>
</dbReference>
<evidence type="ECO:0000256" key="9">
    <source>
        <dbReference type="RuleBase" id="RU003357"/>
    </source>
</evidence>
<dbReference type="Gene3D" id="2.40.170.20">
    <property type="entry name" value="TonB-dependent receptor, beta-barrel domain"/>
    <property type="match status" value="1"/>
</dbReference>
<feature type="chain" id="PRO_5011497158" evidence="10">
    <location>
        <begin position="37"/>
        <end position="1029"/>
    </location>
</feature>
<evidence type="ECO:0000256" key="10">
    <source>
        <dbReference type="SAM" id="SignalP"/>
    </source>
</evidence>
<keyword evidence="2 8" id="KW-0813">Transport</keyword>
<evidence type="ECO:0000256" key="8">
    <source>
        <dbReference type="PROSITE-ProRule" id="PRU01360"/>
    </source>
</evidence>
<dbReference type="Pfam" id="PF00593">
    <property type="entry name" value="TonB_dep_Rec_b-barrel"/>
    <property type="match status" value="1"/>
</dbReference>
<dbReference type="STRING" id="407022.SAMN05661044_02484"/>
<comment type="similarity">
    <text evidence="8 9">Belongs to the TonB-dependent receptor family.</text>
</comment>
<keyword evidence="6 8" id="KW-0472">Membrane</keyword>
<dbReference type="InterPro" id="IPR000531">
    <property type="entry name" value="Beta-barrel_TonB"/>
</dbReference>
<reference evidence="14" key="1">
    <citation type="submission" date="2016-10" db="EMBL/GenBank/DDBJ databases">
        <authorList>
            <person name="Varghese N."/>
            <person name="Submissions S."/>
        </authorList>
    </citation>
    <scope>NUCLEOTIDE SEQUENCE [LARGE SCALE GENOMIC DNA]</scope>
    <source>
        <strain evidence="14">DSM 18733</strain>
    </source>
</reference>
<keyword evidence="10" id="KW-0732">Signal</keyword>
<keyword evidence="5 9" id="KW-0798">TonB box</keyword>
<evidence type="ECO:0000256" key="2">
    <source>
        <dbReference type="ARBA" id="ARBA00022448"/>
    </source>
</evidence>
<evidence type="ECO:0000256" key="6">
    <source>
        <dbReference type="ARBA" id="ARBA00023136"/>
    </source>
</evidence>
<keyword evidence="14" id="KW-1185">Reference proteome</keyword>
<dbReference type="InterPro" id="IPR036942">
    <property type="entry name" value="Beta-barrel_TonB_sf"/>
</dbReference>
<name>A0A1H7Q7F3_OLID1</name>
<keyword evidence="7 8" id="KW-0998">Cell outer membrane</keyword>
<dbReference type="NCBIfam" id="TIGR04057">
    <property type="entry name" value="SusC_RagA_signa"/>
    <property type="match status" value="1"/>
</dbReference>
<dbReference type="InterPro" id="IPR023997">
    <property type="entry name" value="TonB-dep_OMP_SusC/RagA_CS"/>
</dbReference>
<keyword evidence="3 8" id="KW-1134">Transmembrane beta strand</keyword>
<evidence type="ECO:0000256" key="4">
    <source>
        <dbReference type="ARBA" id="ARBA00022692"/>
    </source>
</evidence>
<evidence type="ECO:0000256" key="7">
    <source>
        <dbReference type="ARBA" id="ARBA00023237"/>
    </source>
</evidence>
<dbReference type="InterPro" id="IPR037066">
    <property type="entry name" value="Plug_dom_sf"/>
</dbReference>
<evidence type="ECO:0000259" key="11">
    <source>
        <dbReference type="Pfam" id="PF00593"/>
    </source>
</evidence>
<dbReference type="Gene3D" id="2.60.40.1120">
    <property type="entry name" value="Carboxypeptidase-like, regulatory domain"/>
    <property type="match status" value="1"/>
</dbReference>
<keyword evidence="4 8" id="KW-0812">Transmembrane</keyword>
<dbReference type="InterPro" id="IPR039426">
    <property type="entry name" value="TonB-dep_rcpt-like"/>
</dbReference>
<evidence type="ECO:0000259" key="12">
    <source>
        <dbReference type="Pfam" id="PF07715"/>
    </source>
</evidence>
<dbReference type="InterPro" id="IPR023996">
    <property type="entry name" value="TonB-dep_OMP_SusC/RagA"/>
</dbReference>
<evidence type="ECO:0000256" key="1">
    <source>
        <dbReference type="ARBA" id="ARBA00004571"/>
    </source>
</evidence>
<dbReference type="PROSITE" id="PS52016">
    <property type="entry name" value="TONB_DEPENDENT_REC_3"/>
    <property type="match status" value="1"/>
</dbReference>
<dbReference type="AlphaFoldDB" id="A0A1H7Q7F3"/>
<dbReference type="RefSeq" id="WP_162276580.1">
    <property type="nucleotide sequence ID" value="NZ_FOAF01000002.1"/>
</dbReference>
<dbReference type="SUPFAM" id="SSF56935">
    <property type="entry name" value="Porins"/>
    <property type="match status" value="1"/>
</dbReference>
<protein>
    <submittedName>
        <fullName evidence="13">TonB-linked outer membrane protein, SusC/RagA family</fullName>
    </submittedName>
</protein>
<gene>
    <name evidence="13" type="ORF">SAMN05661044_02484</name>
</gene>
<dbReference type="Pfam" id="PF13715">
    <property type="entry name" value="CarbopepD_reg_2"/>
    <property type="match status" value="1"/>
</dbReference>
<accession>A0A1H7Q7F3</accession>
<dbReference type="NCBIfam" id="TIGR04056">
    <property type="entry name" value="OMP_RagA_SusC"/>
    <property type="match status" value="1"/>
</dbReference>